<dbReference type="RefSeq" id="WP_155658176.1">
    <property type="nucleotide sequence ID" value="NZ_WOBC01000001.1"/>
</dbReference>
<evidence type="ECO:0008006" key="5">
    <source>
        <dbReference type="Google" id="ProtNLM"/>
    </source>
</evidence>
<feature type="chain" id="PRO_5027074441" description="Lipoprotein" evidence="2">
    <location>
        <begin position="25"/>
        <end position="437"/>
    </location>
</feature>
<dbReference type="Proteomes" id="UP000435323">
    <property type="component" value="Unassembled WGS sequence"/>
</dbReference>
<comment type="caution">
    <text evidence="3">The sequence shown here is derived from an EMBL/GenBank/DDBJ whole genome shotgun (WGS) entry which is preliminary data.</text>
</comment>
<reference evidence="3 4" key="1">
    <citation type="submission" date="2019-11" db="EMBL/GenBank/DDBJ databases">
        <title>Using colonization assays and comparative genomics to discover symbiosis behaviors and factors in Vibrio fischeri.</title>
        <authorList>
            <person name="Bongrand C."/>
            <person name="Moriano-Gutierrez S."/>
            <person name="Arevalo P."/>
            <person name="Mcfall-Ngai M."/>
            <person name="Visick K."/>
            <person name="Polz M.F."/>
            <person name="Ruby E.G."/>
        </authorList>
    </citation>
    <scope>NUCLEOTIDE SEQUENCE [LARGE SCALE GENOMIC DNA]</scope>
    <source>
        <strain evidence="4">emors.3.2</strain>
    </source>
</reference>
<name>A0A6N3Z0D3_ALIFS</name>
<dbReference type="PROSITE" id="PS51257">
    <property type="entry name" value="PROKAR_LIPOPROTEIN"/>
    <property type="match status" value="1"/>
</dbReference>
<evidence type="ECO:0000256" key="2">
    <source>
        <dbReference type="SAM" id="SignalP"/>
    </source>
</evidence>
<keyword evidence="2" id="KW-0732">Signal</keyword>
<evidence type="ECO:0000313" key="3">
    <source>
        <dbReference type="EMBL" id="MUK45437.1"/>
    </source>
</evidence>
<gene>
    <name evidence="3" type="ORF">GNP77_08580</name>
</gene>
<evidence type="ECO:0000256" key="1">
    <source>
        <dbReference type="SAM" id="MobiDB-lite"/>
    </source>
</evidence>
<feature type="signal peptide" evidence="2">
    <location>
        <begin position="1"/>
        <end position="24"/>
    </location>
</feature>
<dbReference type="AlphaFoldDB" id="A0A6N3Z0D3"/>
<sequence length="437" mass="47543">MKLKLIASLVAASFLAGCSSSGSSDNNGPTPQDGIADVQYFEGENAQAAIVTGDEGNYQANLLKGSNGNTIIRLNGTTYVTNGDEVKNAQGETIGHIQKEGSELIFHGNNGGEAVLKVENGRLIISETVKPNPQLPPKDDGSWDGDHGWDVTKPAPELPPKWDGDEGHTNPFIPVTINGVDYVIDTTTNLVTIDGVVVGGAEYDGKGRIVFTDFSTGETMQIGKDNNGNITIIRGDVDHGWGWANPDNDLPEFDGGWDNPTKPYTVEFNKEHQQAYVYNEDGKTVLIIEQGDGRGEFEVRLGAMSDDDVYVIHQNDLGEWVIDWEKSTIDGSWGVSPDAEKLLPPSLNDQLITDIESGKNNDGSTWISINEKAVSIIINDGKIVDINVSDKAKKVIAERIELRSDLNAEQIRQKAKSLSQEQRQQIKQSIKDRAARS</sequence>
<protein>
    <recommendedName>
        <fullName evidence="5">Lipoprotein</fullName>
    </recommendedName>
</protein>
<organism evidence="3 4">
    <name type="scientific">Aliivibrio fischeri</name>
    <name type="common">Vibrio fischeri</name>
    <dbReference type="NCBI Taxonomy" id="668"/>
    <lineage>
        <taxon>Bacteria</taxon>
        <taxon>Pseudomonadati</taxon>
        <taxon>Pseudomonadota</taxon>
        <taxon>Gammaproteobacteria</taxon>
        <taxon>Vibrionales</taxon>
        <taxon>Vibrionaceae</taxon>
        <taxon>Aliivibrio</taxon>
    </lineage>
</organism>
<feature type="region of interest" description="Disordered" evidence="1">
    <location>
        <begin position="416"/>
        <end position="437"/>
    </location>
</feature>
<evidence type="ECO:0000313" key="4">
    <source>
        <dbReference type="Proteomes" id="UP000435323"/>
    </source>
</evidence>
<dbReference type="EMBL" id="WOBO01000007">
    <property type="protein sequence ID" value="MUK45437.1"/>
    <property type="molecule type" value="Genomic_DNA"/>
</dbReference>
<feature type="compositionally biased region" description="Polar residues" evidence="1">
    <location>
        <begin position="416"/>
        <end position="428"/>
    </location>
</feature>
<accession>A0A6N3Z0D3</accession>
<proteinExistence type="predicted"/>